<feature type="domain" description="DUF4394" evidence="2">
    <location>
        <begin position="51"/>
        <end position="284"/>
    </location>
</feature>
<dbReference type="Proteomes" id="UP000483802">
    <property type="component" value="Unassembled WGS sequence"/>
</dbReference>
<evidence type="ECO:0000259" key="2">
    <source>
        <dbReference type="Pfam" id="PF14339"/>
    </source>
</evidence>
<dbReference type="EMBL" id="WPNZ01000009">
    <property type="protein sequence ID" value="MVO86491.1"/>
    <property type="molecule type" value="Genomic_DNA"/>
</dbReference>
<evidence type="ECO:0000313" key="4">
    <source>
        <dbReference type="Proteomes" id="UP000483802"/>
    </source>
</evidence>
<organism evidence="3 4">
    <name type="scientific">Streptomyces typhae</name>
    <dbReference type="NCBI Taxonomy" id="2681492"/>
    <lineage>
        <taxon>Bacteria</taxon>
        <taxon>Bacillati</taxon>
        <taxon>Actinomycetota</taxon>
        <taxon>Actinomycetes</taxon>
        <taxon>Kitasatosporales</taxon>
        <taxon>Streptomycetaceae</taxon>
        <taxon>Streptomyces</taxon>
    </lineage>
</organism>
<feature type="chain" id="PRO_5027056557" evidence="1">
    <location>
        <begin position="24"/>
        <end position="290"/>
    </location>
</feature>
<evidence type="ECO:0000313" key="3">
    <source>
        <dbReference type="EMBL" id="MVO86491.1"/>
    </source>
</evidence>
<dbReference type="AlphaFoldDB" id="A0A6L6WYC3"/>
<evidence type="ECO:0000256" key="1">
    <source>
        <dbReference type="SAM" id="SignalP"/>
    </source>
</evidence>
<accession>A0A6L6WYC3</accession>
<sequence>MAAAAATAASAALLVAVPGSSSAAPDAPATRDAAAVPSLSTYGLAGDGALMVYFSTDRPDVLKWVRAINGLSGDKRLIGLDFRVQNNTLYGVGDKGGIYTFQLPPDVQEPVAVKVSQLKEPLEGTNFGVDFNPAADRLRVVSDRGQNLRHNLGDHTTVEDTVLTTPPITGPTRGVSAAAYTNNDLNGTTATTLFDINPANDQLFIQAPPNNGFLNATGALTVDAGADAGLDIYSELSKGKTVNNTAFATLTPAGARTSSLYGVNLLTGEATSIGQFPLPVTDLAVSLTGY</sequence>
<dbReference type="InterPro" id="IPR025507">
    <property type="entry name" value="DUF4394"/>
</dbReference>
<proteinExistence type="predicted"/>
<comment type="caution">
    <text evidence="3">The sequence shown here is derived from an EMBL/GenBank/DDBJ whole genome shotgun (WGS) entry which is preliminary data.</text>
</comment>
<gene>
    <name evidence="3" type="ORF">GPA10_17415</name>
</gene>
<protein>
    <submittedName>
        <fullName evidence="3">DUF4394 domain-containing protein</fullName>
    </submittedName>
</protein>
<reference evidence="3 4" key="1">
    <citation type="submission" date="2019-11" db="EMBL/GenBank/DDBJ databases">
        <title>Streptomyces typhae sp. nov., a novel endophytic actinomycete isolated from the root of cattail pollen (Typha angustifolia L.).</title>
        <authorList>
            <person name="Peng C."/>
        </authorList>
    </citation>
    <scope>NUCLEOTIDE SEQUENCE [LARGE SCALE GENOMIC DNA]</scope>
    <source>
        <strain evidence="4">p1417</strain>
    </source>
</reference>
<name>A0A6L6WYC3_9ACTN</name>
<keyword evidence="4" id="KW-1185">Reference proteome</keyword>
<feature type="signal peptide" evidence="1">
    <location>
        <begin position="1"/>
        <end position="23"/>
    </location>
</feature>
<dbReference type="Pfam" id="PF14339">
    <property type="entry name" value="DUF4394"/>
    <property type="match status" value="1"/>
</dbReference>
<keyword evidence="1" id="KW-0732">Signal</keyword>